<dbReference type="InterPro" id="IPR049979">
    <property type="entry name" value="Cys_resp_CS_actino"/>
</dbReference>
<sequence>MRSGSPLLVVRRHVDMCRVASAACRA</sequence>
<comment type="caution">
    <text evidence="1">The sequence shown here is derived from an EMBL/GenBank/DDBJ whole genome shotgun (WGS) entry which is preliminary data.</text>
</comment>
<gene>
    <name evidence="1" type="ORF">ACFQ16_27745</name>
</gene>
<name>A0ABW3G0S6_9PSEU</name>
<proteinExistence type="predicted"/>
<organism evidence="1 2">
    <name type="scientific">Saccharopolyspora rosea</name>
    <dbReference type="NCBI Taxonomy" id="524884"/>
    <lineage>
        <taxon>Bacteria</taxon>
        <taxon>Bacillati</taxon>
        <taxon>Actinomycetota</taxon>
        <taxon>Actinomycetes</taxon>
        <taxon>Pseudonocardiales</taxon>
        <taxon>Pseudonocardiaceae</taxon>
        <taxon>Saccharopolyspora</taxon>
    </lineage>
</organism>
<evidence type="ECO:0000313" key="1">
    <source>
        <dbReference type="EMBL" id="MFD0923553.1"/>
    </source>
</evidence>
<accession>A0ABW3G0S6</accession>
<dbReference type="NCBIfam" id="NF042934">
    <property type="entry name" value="cis_reg_atten"/>
    <property type="match status" value="1"/>
</dbReference>
<evidence type="ECO:0000313" key="2">
    <source>
        <dbReference type="Proteomes" id="UP001597018"/>
    </source>
</evidence>
<dbReference type="EMBL" id="JBHTIW010000036">
    <property type="protein sequence ID" value="MFD0923553.1"/>
    <property type="molecule type" value="Genomic_DNA"/>
</dbReference>
<dbReference type="RefSeq" id="WP_380760175.1">
    <property type="nucleotide sequence ID" value="NZ_BAABLT010000012.1"/>
</dbReference>
<reference evidence="2" key="1">
    <citation type="journal article" date="2019" name="Int. J. Syst. Evol. Microbiol.">
        <title>The Global Catalogue of Microorganisms (GCM) 10K type strain sequencing project: providing services to taxonomists for standard genome sequencing and annotation.</title>
        <authorList>
            <consortium name="The Broad Institute Genomics Platform"/>
            <consortium name="The Broad Institute Genome Sequencing Center for Infectious Disease"/>
            <person name="Wu L."/>
            <person name="Ma J."/>
        </authorList>
    </citation>
    <scope>NUCLEOTIDE SEQUENCE [LARGE SCALE GENOMIC DNA]</scope>
    <source>
        <strain evidence="2">CCUG 56401</strain>
    </source>
</reference>
<protein>
    <submittedName>
        <fullName evidence="1">Leader peptide</fullName>
    </submittedName>
</protein>
<keyword evidence="2" id="KW-1185">Reference proteome</keyword>
<dbReference type="Proteomes" id="UP001597018">
    <property type="component" value="Unassembled WGS sequence"/>
</dbReference>